<accession>A0ACA9RIE4</accession>
<organism evidence="1 2">
    <name type="scientific">Racocetra persica</name>
    <dbReference type="NCBI Taxonomy" id="160502"/>
    <lineage>
        <taxon>Eukaryota</taxon>
        <taxon>Fungi</taxon>
        <taxon>Fungi incertae sedis</taxon>
        <taxon>Mucoromycota</taxon>
        <taxon>Glomeromycotina</taxon>
        <taxon>Glomeromycetes</taxon>
        <taxon>Diversisporales</taxon>
        <taxon>Gigasporaceae</taxon>
        <taxon>Racocetra</taxon>
    </lineage>
</organism>
<reference evidence="1" key="1">
    <citation type="submission" date="2021-06" db="EMBL/GenBank/DDBJ databases">
        <authorList>
            <person name="Kallberg Y."/>
            <person name="Tangrot J."/>
            <person name="Rosling A."/>
        </authorList>
    </citation>
    <scope>NUCLEOTIDE SEQUENCE</scope>
    <source>
        <strain evidence="1">MA461A</strain>
    </source>
</reference>
<sequence length="142" mass="16250">EYSTASDVYYFGIVAYEIVSGLLAFNDIQHDIELHLRFYYSGLRPSIPKYVPKLVSELIVKCWNAQPVQRPTAKEICDIINSWNNDKSSEIIAQIMKADETFENLLISDALEPSHFKINPEAIYRSRLFDSLSSRNITADSN</sequence>
<feature type="non-terminal residue" evidence="1">
    <location>
        <position position="1"/>
    </location>
</feature>
<comment type="caution">
    <text evidence="1">The sequence shown here is derived from an EMBL/GenBank/DDBJ whole genome shotgun (WGS) entry which is preliminary data.</text>
</comment>
<protein>
    <submittedName>
        <fullName evidence="1">19301_t:CDS:1</fullName>
    </submittedName>
</protein>
<gene>
    <name evidence="1" type="ORF">RPERSI_LOCUS19576</name>
</gene>
<proteinExistence type="predicted"/>
<dbReference type="EMBL" id="CAJVQC010053869">
    <property type="protein sequence ID" value="CAG8793477.1"/>
    <property type="molecule type" value="Genomic_DNA"/>
</dbReference>
<evidence type="ECO:0000313" key="2">
    <source>
        <dbReference type="Proteomes" id="UP000789920"/>
    </source>
</evidence>
<feature type="non-terminal residue" evidence="1">
    <location>
        <position position="142"/>
    </location>
</feature>
<name>A0ACA9RIE4_9GLOM</name>
<dbReference type="Proteomes" id="UP000789920">
    <property type="component" value="Unassembled WGS sequence"/>
</dbReference>
<keyword evidence="2" id="KW-1185">Reference proteome</keyword>
<evidence type="ECO:0000313" key="1">
    <source>
        <dbReference type="EMBL" id="CAG8793477.1"/>
    </source>
</evidence>